<dbReference type="Proteomes" id="UP001600064">
    <property type="component" value="Unassembled WGS sequence"/>
</dbReference>
<feature type="compositionally biased region" description="Low complexity" evidence="1">
    <location>
        <begin position="1576"/>
        <end position="1590"/>
    </location>
</feature>
<feature type="compositionally biased region" description="Basic and acidic residues" evidence="1">
    <location>
        <begin position="874"/>
        <end position="904"/>
    </location>
</feature>
<feature type="compositionally biased region" description="Basic and acidic residues" evidence="1">
    <location>
        <begin position="841"/>
        <end position="850"/>
    </location>
</feature>
<feature type="compositionally biased region" description="Basic residues" evidence="1">
    <location>
        <begin position="1"/>
        <end position="10"/>
    </location>
</feature>
<feature type="compositionally biased region" description="Low complexity" evidence="1">
    <location>
        <begin position="55"/>
        <end position="64"/>
    </location>
</feature>
<feature type="compositionally biased region" description="Acidic residues" evidence="1">
    <location>
        <begin position="1876"/>
        <end position="1886"/>
    </location>
</feature>
<feature type="compositionally biased region" description="Polar residues" evidence="1">
    <location>
        <begin position="2088"/>
        <end position="2098"/>
    </location>
</feature>
<feature type="compositionally biased region" description="Basic and acidic residues" evidence="1">
    <location>
        <begin position="1213"/>
        <end position="1237"/>
    </location>
</feature>
<reference evidence="2 3" key="1">
    <citation type="journal article" date="2024" name="Commun. Biol.">
        <title>Comparative genomic analysis of thermophilic fungi reveals convergent evolutionary adaptations and gene losses.</title>
        <authorList>
            <person name="Steindorff A.S."/>
            <person name="Aguilar-Pontes M.V."/>
            <person name="Robinson A.J."/>
            <person name="Andreopoulos B."/>
            <person name="LaButti K."/>
            <person name="Kuo A."/>
            <person name="Mondo S."/>
            <person name="Riley R."/>
            <person name="Otillar R."/>
            <person name="Haridas S."/>
            <person name="Lipzen A."/>
            <person name="Grimwood J."/>
            <person name="Schmutz J."/>
            <person name="Clum A."/>
            <person name="Reid I.D."/>
            <person name="Moisan M.C."/>
            <person name="Butler G."/>
            <person name="Nguyen T.T.M."/>
            <person name="Dewar K."/>
            <person name="Conant G."/>
            <person name="Drula E."/>
            <person name="Henrissat B."/>
            <person name="Hansel C."/>
            <person name="Singer S."/>
            <person name="Hutchinson M.I."/>
            <person name="de Vries R.P."/>
            <person name="Natvig D.O."/>
            <person name="Powell A.J."/>
            <person name="Tsang A."/>
            <person name="Grigoriev I.V."/>
        </authorList>
    </citation>
    <scope>NUCLEOTIDE SEQUENCE [LARGE SCALE GENOMIC DNA]</scope>
    <source>
        <strain evidence="2 3">ATCC 22073</strain>
    </source>
</reference>
<feature type="compositionally biased region" description="Basic residues" evidence="1">
    <location>
        <begin position="481"/>
        <end position="494"/>
    </location>
</feature>
<feature type="compositionally biased region" description="Acidic residues" evidence="1">
    <location>
        <begin position="1333"/>
        <end position="1348"/>
    </location>
</feature>
<feature type="compositionally biased region" description="Basic and acidic residues" evidence="1">
    <location>
        <begin position="1396"/>
        <end position="1406"/>
    </location>
</feature>
<proteinExistence type="predicted"/>
<feature type="compositionally biased region" description="Polar residues" evidence="1">
    <location>
        <begin position="1944"/>
        <end position="1954"/>
    </location>
</feature>
<feature type="region of interest" description="Disordered" evidence="1">
    <location>
        <begin position="1"/>
        <end position="34"/>
    </location>
</feature>
<feature type="compositionally biased region" description="Low complexity" evidence="1">
    <location>
        <begin position="1132"/>
        <end position="1145"/>
    </location>
</feature>
<feature type="compositionally biased region" description="Low complexity" evidence="1">
    <location>
        <begin position="83"/>
        <end position="96"/>
    </location>
</feature>
<feature type="compositionally biased region" description="Polar residues" evidence="1">
    <location>
        <begin position="67"/>
        <end position="77"/>
    </location>
</feature>
<feature type="compositionally biased region" description="Polar residues" evidence="1">
    <location>
        <begin position="416"/>
        <end position="426"/>
    </location>
</feature>
<feature type="compositionally biased region" description="Low complexity" evidence="1">
    <location>
        <begin position="910"/>
        <end position="922"/>
    </location>
</feature>
<dbReference type="RefSeq" id="XP_070868311.1">
    <property type="nucleotide sequence ID" value="XM_071007967.1"/>
</dbReference>
<feature type="compositionally biased region" description="Low complexity" evidence="1">
    <location>
        <begin position="181"/>
        <end position="215"/>
    </location>
</feature>
<feature type="compositionally biased region" description="Polar residues" evidence="1">
    <location>
        <begin position="1897"/>
        <end position="1907"/>
    </location>
</feature>
<feature type="compositionally biased region" description="Low complexity" evidence="1">
    <location>
        <begin position="357"/>
        <end position="369"/>
    </location>
</feature>
<name>A0ABR4DGU7_9PEZI</name>
<feature type="compositionally biased region" description="Low complexity" evidence="1">
    <location>
        <begin position="995"/>
        <end position="1006"/>
    </location>
</feature>
<organism evidence="2 3">
    <name type="scientific">Remersonia thermophila</name>
    <dbReference type="NCBI Taxonomy" id="72144"/>
    <lineage>
        <taxon>Eukaryota</taxon>
        <taxon>Fungi</taxon>
        <taxon>Dikarya</taxon>
        <taxon>Ascomycota</taxon>
        <taxon>Pezizomycotina</taxon>
        <taxon>Sordariomycetes</taxon>
        <taxon>Sordariomycetidae</taxon>
        <taxon>Sordariales</taxon>
        <taxon>Sordariales incertae sedis</taxon>
        <taxon>Remersonia</taxon>
    </lineage>
</organism>
<dbReference type="EMBL" id="JAZGUE010000002">
    <property type="protein sequence ID" value="KAL2269587.1"/>
    <property type="molecule type" value="Genomic_DNA"/>
</dbReference>
<feature type="compositionally biased region" description="Basic and acidic residues" evidence="1">
    <location>
        <begin position="1966"/>
        <end position="1978"/>
    </location>
</feature>
<feature type="compositionally biased region" description="Polar residues" evidence="1">
    <location>
        <begin position="2065"/>
        <end position="2081"/>
    </location>
</feature>
<feature type="compositionally biased region" description="Basic and acidic residues" evidence="1">
    <location>
        <begin position="693"/>
        <end position="708"/>
    </location>
</feature>
<feature type="compositionally biased region" description="Low complexity" evidence="1">
    <location>
        <begin position="1787"/>
        <end position="1804"/>
    </location>
</feature>
<feature type="compositionally biased region" description="Low complexity" evidence="1">
    <location>
        <begin position="2042"/>
        <end position="2054"/>
    </location>
</feature>
<feature type="compositionally biased region" description="Basic residues" evidence="1">
    <location>
        <begin position="1700"/>
        <end position="1709"/>
    </location>
</feature>
<protein>
    <submittedName>
        <fullName evidence="2">Uncharacterized protein</fullName>
    </submittedName>
</protein>
<feature type="compositionally biased region" description="Low complexity" evidence="1">
    <location>
        <begin position="624"/>
        <end position="636"/>
    </location>
</feature>
<feature type="compositionally biased region" description="Low complexity" evidence="1">
    <location>
        <begin position="1245"/>
        <end position="1304"/>
    </location>
</feature>
<feature type="compositionally biased region" description="Polar residues" evidence="1">
    <location>
        <begin position="1998"/>
        <end position="2010"/>
    </location>
</feature>
<feature type="region of interest" description="Disordered" evidence="1">
    <location>
        <begin position="452"/>
        <end position="582"/>
    </location>
</feature>
<feature type="compositionally biased region" description="Polar residues" evidence="1">
    <location>
        <begin position="1502"/>
        <end position="1517"/>
    </location>
</feature>
<evidence type="ECO:0000313" key="2">
    <source>
        <dbReference type="EMBL" id="KAL2269587.1"/>
    </source>
</evidence>
<dbReference type="GeneID" id="98122611"/>
<feature type="compositionally biased region" description="Basic and acidic residues" evidence="1">
    <location>
        <begin position="1482"/>
        <end position="1494"/>
    </location>
</feature>
<comment type="caution">
    <text evidence="2">The sequence shown here is derived from an EMBL/GenBank/DDBJ whole genome shotgun (WGS) entry which is preliminary data.</text>
</comment>
<keyword evidence="3" id="KW-1185">Reference proteome</keyword>
<feature type="region of interest" description="Disordered" evidence="1">
    <location>
        <begin position="948"/>
        <end position="1175"/>
    </location>
</feature>
<accession>A0ABR4DGU7</accession>
<feature type="compositionally biased region" description="Polar residues" evidence="1">
    <location>
        <begin position="761"/>
        <end position="773"/>
    </location>
</feature>
<feature type="region of interest" description="Disordered" evidence="1">
    <location>
        <begin position="597"/>
        <end position="929"/>
    </location>
</feature>
<feature type="region of interest" description="Disordered" evidence="1">
    <location>
        <begin position="2029"/>
        <end position="2105"/>
    </location>
</feature>
<feature type="region of interest" description="Disordered" evidence="1">
    <location>
        <begin position="249"/>
        <end position="426"/>
    </location>
</feature>
<feature type="region of interest" description="Disordered" evidence="1">
    <location>
        <begin position="1787"/>
        <end position="1806"/>
    </location>
</feature>
<feature type="compositionally biased region" description="Low complexity" evidence="1">
    <location>
        <begin position="1462"/>
        <end position="1473"/>
    </location>
</feature>
<feature type="region of interest" description="Disordered" evidence="1">
    <location>
        <begin position="1208"/>
        <end position="1308"/>
    </location>
</feature>
<feature type="region of interest" description="Disordered" evidence="1">
    <location>
        <begin position="55"/>
        <end position="236"/>
    </location>
</feature>
<feature type="compositionally biased region" description="Low complexity" evidence="1">
    <location>
        <begin position="457"/>
        <end position="470"/>
    </location>
</feature>
<evidence type="ECO:0000256" key="1">
    <source>
        <dbReference type="SAM" id="MobiDB-lite"/>
    </source>
</evidence>
<feature type="compositionally biased region" description="Polar residues" evidence="1">
    <location>
        <begin position="300"/>
        <end position="312"/>
    </location>
</feature>
<feature type="compositionally biased region" description="Basic residues" evidence="1">
    <location>
        <begin position="1621"/>
        <end position="1636"/>
    </location>
</feature>
<feature type="compositionally biased region" description="Basic and acidic residues" evidence="1">
    <location>
        <begin position="1852"/>
        <end position="1875"/>
    </location>
</feature>
<feature type="compositionally biased region" description="Low complexity" evidence="1">
    <location>
        <begin position="320"/>
        <end position="333"/>
    </location>
</feature>
<feature type="compositionally biased region" description="Low complexity" evidence="1">
    <location>
        <begin position="11"/>
        <end position="34"/>
    </location>
</feature>
<gene>
    <name evidence="2" type="ORF">VTJ83DRAFT_1771</name>
</gene>
<feature type="region of interest" description="Disordered" evidence="1">
    <location>
        <begin position="1943"/>
        <end position="2016"/>
    </location>
</feature>
<evidence type="ECO:0000313" key="3">
    <source>
        <dbReference type="Proteomes" id="UP001600064"/>
    </source>
</evidence>
<sequence>MFGSRRHHRAPNPLSPLSLNSPAAGTASPNADAATAAAAVFRRHDSSSSLSVASAAAAAALRARPTTPINVANVQTKRTLRRSASVASSATGGSDSHVSLQLGGGRGSGGLRRRGSSGSMSERTFRTPSPHRGRPGTAASAPAGMPRRSFSGSDMPPPVPPIPVGVDAQQNQNPGPGSGSGSSRPPKSGHNSTTTNSSRSSSSSSNNNNNNNNNNGFPASGMNHPPVRLASQKLASGDASSWFAGARVGDLSTIRRSDSVLVSPPSSPRPLRKQRHSQRHSLPSVVAADSGVSVPASPTRPDSQSSSMSINFSYPKRVRSASSAAAAAAAAAATTDGTSQPVGGADRGAAGVSPGNQQPLQTQTQTQTQANAEKRGRQFPLAAPPKKQPSGEHAEILANAASTVVTTVSTKRHSAPATTVSPSGQTLVYDPNSRRMVLQADLLAMERMQAAMMSGAQPQPQLQLQVQPQPELDPEPQHLKSSTRRSKRGSKKARPSGSHLAAGAAHQTAERGQESASSLGGAQHQVVPTLAGSAPSPVLSQRLVEMGLAQNTAQRHQVEPEQSHPQHAVQQGQAPPASAYMPATATMSVLEIGLAVRRQPSVVPEVSEPETDDDKPKPKPQRTAPAADVAALDAVPPQGPQPPVIQQIPATPENQHHHPRLSTDRVLPDTSSPHSKPLDFDIPDGRAPASAEPSDRSRAAHVSRERTHSNSPARQAHFGPVQQTLTVKHSPPPRSVSPRKSALKHHASPSSSSPVVGDNASEASASGNSQDHQPAQRKKSARVSFYEDLETGDGLPGDSSAAAGDPWSAADNGSPSQHGAPHHHRHSWLSNLTRGRGRGWHKSDGGGGDHDGDDDDDGFVAMTPRPALPSFGSVRDRKPRDPSPERIVERPLVRPKVGDVRYESARPQAHTETAAGATPTAADLLPSPPLGVSSDHAVGAVLSSAATALDGDGKLGGDAEGGIWDGEPSGGVSLRQHDEPLPPIVTSVEGSGYFSDSSDTTSLLSSVFEPQQEGGASLASTSTGTEAKGEAPPSLDLSNPPASGSVEDADDTASIGDAMSTAAEDIGGAPLEPQIPSISVSLPMPIGTEEELTFGDALPDVPGGFPEDELDPPFVSTSTTTAVDVSQDKSQAAPAATTTTTTTTRPDPPAEQDDASSDSSSEIEVWSDAYEDLSEVESGGGFLSLNAVVETESPPRRVIAATAQVLGTTVAEVTRDEPRREDTARQPQSQREKEKAPEPAPVAPPTQTQPQTHSQTQARAQPQTQPQIQPQAQTQPQTQPRAQPQAQIQPQTQPRTRPQTQPQTVQVDWEQAKAFWRSLSAEKRAQLQREALEEAGIEADRDEPEPEPESVQKPRKKKSIERRNSERRALAARIEQQMQEEEQQRQQQQQQQQQEQEQRRQQEQQPHKLRRSKRVKEAAVEDSELDAPLPMTGQAQRSADAAEPAGVVAPSMRKTMRRSEPEQQVAAPAAPAEGTKLRKSMRSGDPDRKSRERPISAPPVSLATQAGHSGWALTQPQGIPEDSTPVRPRRGSTGSESSFKRFRLSKGQGFGFRQSLRPTPRSSVQEDERPIKRLSLRSASPSSTASPLASGNSSIHMRTTLRDMQPPSPRSSGGLRMPRFGLRKKSKQNQRSRSKSSRFADSSDEDGDASAFSSGFRSRFEDSSDDEAVPVPPIPAIVTAPPLTPSVPAPTASAAELNHHHQQRLHRLRHDSSVASTALPEELEESEDPVDRTKAASTTEAKQPPKPLPPTIGTTHPAALRRIRSGRGSLLPVTSNTSTAATTMATTTTAATTAAPTSSQSASAPQPGLITTLLQEDASPPRRTSRRGSFLSALRPRRHRGGIGRGEVSESPARRDTKLERSAGELRRIRSIRDGDLDDDQEGPDGDGDKAAGMESPRSTGSPTKSLKLNKRGRGTLAKRGLEAGLAIPTNNNTLPIETEADKSNVQPKASSQPEHSKPGTTGLDIAHDNDDGGRVYDTDNSPLPSPARPPRRVATAGSTNLGTRTLSSGSGHGFLHLHMKKNLGFSLRRSSTSIPQPPPQQQQQQQEHQQQTQTARSGTVDPAASTTAVPNPATSISGSETGAVPASPTTLQQPSGGTATATPTTKTAAAVAPATATAAAADVTSVNNMSVDGSVAGTGATAATASTGKKKRFGSLRKMFGMGA</sequence>
<feature type="compositionally biased region" description="Low complexity" evidence="1">
    <location>
        <begin position="1385"/>
        <end position="1395"/>
    </location>
</feature>
<feature type="compositionally biased region" description="Low complexity" evidence="1">
    <location>
        <begin position="1115"/>
        <end position="1125"/>
    </location>
</feature>
<feature type="compositionally biased region" description="Basic residues" evidence="1">
    <location>
        <begin position="270"/>
        <end position="279"/>
    </location>
</feature>
<feature type="region of interest" description="Disordered" evidence="1">
    <location>
        <begin position="1813"/>
        <end position="1913"/>
    </location>
</feature>
<feature type="region of interest" description="Disordered" evidence="1">
    <location>
        <begin position="1330"/>
        <end position="1755"/>
    </location>
</feature>